<proteinExistence type="predicted"/>
<dbReference type="GO" id="GO:0051560">
    <property type="term" value="P:mitochondrial calcium ion homeostasis"/>
    <property type="evidence" value="ECO:0007669"/>
    <property type="project" value="InterPro"/>
</dbReference>
<accession>A0A2H9ZRI7</accession>
<dbReference type="GO" id="GO:0015292">
    <property type="term" value="F:uniporter activity"/>
    <property type="evidence" value="ECO:0007669"/>
    <property type="project" value="TreeGrafter"/>
</dbReference>
<dbReference type="OrthoDB" id="278338at2759"/>
<dbReference type="GO" id="GO:1990246">
    <property type="term" value="C:uniplex complex"/>
    <property type="evidence" value="ECO:0007669"/>
    <property type="project" value="TreeGrafter"/>
</dbReference>
<organism evidence="1 2">
    <name type="scientific">Apostasia shenzhenica</name>
    <dbReference type="NCBI Taxonomy" id="1088818"/>
    <lineage>
        <taxon>Eukaryota</taxon>
        <taxon>Viridiplantae</taxon>
        <taxon>Streptophyta</taxon>
        <taxon>Embryophyta</taxon>
        <taxon>Tracheophyta</taxon>
        <taxon>Spermatophyta</taxon>
        <taxon>Magnoliopsida</taxon>
        <taxon>Liliopsida</taxon>
        <taxon>Asparagales</taxon>
        <taxon>Orchidaceae</taxon>
        <taxon>Apostasioideae</taxon>
        <taxon>Apostasia</taxon>
    </lineage>
</organism>
<evidence type="ECO:0000313" key="2">
    <source>
        <dbReference type="Proteomes" id="UP000236161"/>
    </source>
</evidence>
<dbReference type="PANTHER" id="PTHR13462">
    <property type="entry name" value="CALCIUM UNIPORTER PROTEIN, MITOCHONDRIAL"/>
    <property type="match status" value="1"/>
</dbReference>
<dbReference type="EMBL" id="KZ454678">
    <property type="protein sequence ID" value="PKA45899.1"/>
    <property type="molecule type" value="Genomic_DNA"/>
</dbReference>
<dbReference type="AlphaFoldDB" id="A0A2H9ZRI7"/>
<dbReference type="GO" id="GO:0005262">
    <property type="term" value="F:calcium channel activity"/>
    <property type="evidence" value="ECO:0007669"/>
    <property type="project" value="TreeGrafter"/>
</dbReference>
<dbReference type="STRING" id="1088818.A0A2H9ZRI7"/>
<dbReference type="Proteomes" id="UP000236161">
    <property type="component" value="Unassembled WGS sequence"/>
</dbReference>
<dbReference type="InterPro" id="IPR039055">
    <property type="entry name" value="MCU_fam"/>
</dbReference>
<name>A0A2H9ZRI7_9ASPA</name>
<evidence type="ECO:0000313" key="1">
    <source>
        <dbReference type="EMBL" id="PKA45899.1"/>
    </source>
</evidence>
<dbReference type="PANTHER" id="PTHR13462:SF31">
    <property type="entry name" value="CALCIUM UNIPORTER PROTEIN 1, MITOCHONDRIAL"/>
    <property type="match status" value="1"/>
</dbReference>
<keyword evidence="2" id="KW-1185">Reference proteome</keyword>
<reference evidence="1 2" key="1">
    <citation type="journal article" date="2017" name="Nature">
        <title>The Apostasia genome and the evolution of orchids.</title>
        <authorList>
            <person name="Zhang G.Q."/>
            <person name="Liu K.W."/>
            <person name="Li Z."/>
            <person name="Lohaus R."/>
            <person name="Hsiao Y.Y."/>
            <person name="Niu S.C."/>
            <person name="Wang J.Y."/>
            <person name="Lin Y.C."/>
            <person name="Xu Q."/>
            <person name="Chen L.J."/>
            <person name="Yoshida K."/>
            <person name="Fujiwara S."/>
            <person name="Wang Z.W."/>
            <person name="Zhang Y.Q."/>
            <person name="Mitsuda N."/>
            <person name="Wang M."/>
            <person name="Liu G.H."/>
            <person name="Pecoraro L."/>
            <person name="Huang H.X."/>
            <person name="Xiao X.J."/>
            <person name="Lin M."/>
            <person name="Wu X.Y."/>
            <person name="Wu W.L."/>
            <person name="Chen Y.Y."/>
            <person name="Chang S.B."/>
            <person name="Sakamoto S."/>
            <person name="Ohme-Takagi M."/>
            <person name="Yagi M."/>
            <person name="Zeng S.J."/>
            <person name="Shen C.Y."/>
            <person name="Yeh C.M."/>
            <person name="Luo Y.B."/>
            <person name="Tsai W.C."/>
            <person name="Van de Peer Y."/>
            <person name="Liu Z.J."/>
        </authorList>
    </citation>
    <scope>NUCLEOTIDE SEQUENCE [LARGE SCALE GENOMIC DNA]</scope>
    <source>
        <strain evidence="2">cv. Shenzhen</strain>
        <tissue evidence="1">Stem</tissue>
    </source>
</reference>
<gene>
    <name evidence="1" type="ORF">AXF42_Ash016925</name>
</gene>
<sequence>MAFGRALAHRFHNITKACLTPIRSGGSRSSELRRFVPDSSNPVLQRRSIVQTALPQDRISLPIWWIDGERVRREVLVHPPLQRSEEQEEAVSQGRTRMTVQEVRKVLKASQIETIRSRLRAIGSSSISLSEFTRVCCEASSDEQGAELARSLDESGAVIVLGTVVYLRPDQELKEGFQCLKSVATGGETSDLNYDHGPTTFTIIPSRLN</sequence>
<dbReference type="GO" id="GO:0036444">
    <property type="term" value="P:calcium import into the mitochondrion"/>
    <property type="evidence" value="ECO:0007669"/>
    <property type="project" value="TreeGrafter"/>
</dbReference>
<protein>
    <submittedName>
        <fullName evidence="1">Uncharacterized protein</fullName>
    </submittedName>
</protein>